<name>A0ABT7B6Q4_9CYAN</name>
<evidence type="ECO:0000256" key="1">
    <source>
        <dbReference type="SAM" id="Phobius"/>
    </source>
</evidence>
<dbReference type="Proteomes" id="UP001235849">
    <property type="component" value="Unassembled WGS sequence"/>
</dbReference>
<evidence type="ECO:0000313" key="2">
    <source>
        <dbReference type="EMBL" id="MDJ1174821.1"/>
    </source>
</evidence>
<reference evidence="2 3" key="1">
    <citation type="submission" date="2023-01" db="EMBL/GenBank/DDBJ databases">
        <title>Novel diversity within Roseofilum (Cyanobacteria; Desertifilaceae) from marine benthic mats with descriptions of four novel species.</title>
        <authorList>
            <person name="Wang Y."/>
            <person name="Berthold D.E."/>
            <person name="Hu J."/>
            <person name="Lefler F.W."/>
            <person name="Laughinghouse H.D. IV."/>
        </authorList>
    </citation>
    <scope>NUCLEOTIDE SEQUENCE [LARGE SCALE GENOMIC DNA]</scope>
    <source>
        <strain evidence="2 3">BLCC-M114</strain>
    </source>
</reference>
<organism evidence="2 3">
    <name type="scientific">Roseofilum capinflatum BLCC-M114</name>
    <dbReference type="NCBI Taxonomy" id="3022440"/>
    <lineage>
        <taxon>Bacteria</taxon>
        <taxon>Bacillati</taxon>
        <taxon>Cyanobacteriota</taxon>
        <taxon>Cyanophyceae</taxon>
        <taxon>Desertifilales</taxon>
        <taxon>Desertifilaceae</taxon>
        <taxon>Roseofilum</taxon>
        <taxon>Roseofilum capinflatum</taxon>
    </lineage>
</organism>
<comment type="caution">
    <text evidence="2">The sequence shown here is derived from an EMBL/GenBank/DDBJ whole genome shotgun (WGS) entry which is preliminary data.</text>
</comment>
<proteinExistence type="predicted"/>
<keyword evidence="1" id="KW-1133">Transmembrane helix</keyword>
<sequence length="84" mass="9664">MDARQGIGKEIEEQIIPVELEIVGDQDLRLKRREALANVYSNVMEEPIAHWMIKKDVQSSVSCILALSPLVVILLYCMARRLWK</sequence>
<protein>
    <submittedName>
        <fullName evidence="2">Uncharacterized protein</fullName>
    </submittedName>
</protein>
<dbReference type="EMBL" id="JAQOSO010000068">
    <property type="protein sequence ID" value="MDJ1174821.1"/>
    <property type="molecule type" value="Genomic_DNA"/>
</dbReference>
<gene>
    <name evidence="2" type="ORF">PMG25_12020</name>
</gene>
<accession>A0ABT7B6Q4</accession>
<evidence type="ECO:0000313" key="3">
    <source>
        <dbReference type="Proteomes" id="UP001235849"/>
    </source>
</evidence>
<dbReference type="RefSeq" id="WP_283767141.1">
    <property type="nucleotide sequence ID" value="NZ_JAQOSO010000068.1"/>
</dbReference>
<feature type="transmembrane region" description="Helical" evidence="1">
    <location>
        <begin position="59"/>
        <end position="79"/>
    </location>
</feature>
<keyword evidence="1" id="KW-0472">Membrane</keyword>
<keyword evidence="3" id="KW-1185">Reference proteome</keyword>
<keyword evidence="1" id="KW-0812">Transmembrane</keyword>